<accession>A0ACA9YDH0</accession>
<keyword evidence="2" id="KW-1185">Reference proteome</keyword>
<organism evidence="1 2">
    <name type="scientific">[Candida] jaroonii</name>
    <dbReference type="NCBI Taxonomy" id="467808"/>
    <lineage>
        <taxon>Eukaryota</taxon>
        <taxon>Fungi</taxon>
        <taxon>Dikarya</taxon>
        <taxon>Ascomycota</taxon>
        <taxon>Saccharomycotina</taxon>
        <taxon>Pichiomycetes</taxon>
        <taxon>Debaryomycetaceae</taxon>
        <taxon>Yamadazyma</taxon>
    </lineage>
</organism>
<reference evidence="1" key="1">
    <citation type="submission" date="2022-06" db="EMBL/GenBank/DDBJ databases">
        <authorList>
            <person name="Legras J.-L."/>
            <person name="Devillers H."/>
            <person name="Grondin C."/>
        </authorList>
    </citation>
    <scope>NUCLEOTIDE SEQUENCE</scope>
    <source>
        <strain evidence="1">CLIB 1444</strain>
    </source>
</reference>
<comment type="caution">
    <text evidence="1">The sequence shown here is derived from an EMBL/GenBank/DDBJ whole genome shotgun (WGS) entry which is preliminary data.</text>
</comment>
<name>A0ACA9YDH0_9ASCO</name>
<dbReference type="EMBL" id="CALSDN010000012">
    <property type="protein sequence ID" value="CAH6722967.1"/>
    <property type="molecule type" value="Genomic_DNA"/>
</dbReference>
<protein>
    <submittedName>
        <fullName evidence="1">Uncharacterized protein</fullName>
    </submittedName>
</protein>
<gene>
    <name evidence="1" type="ORF">CLIB1444_12S01266</name>
</gene>
<sequence>MNLSDKHRKSSESRIRGDNSYKGKSSANIPPFGRILRNKPVIQYFKEPLPDSDIDETLPWRGYQPKIRTGNDSITIETPDRTIQDSLQRGKEDESTKTPDPCPTGTYNNPYVVDDGSPQPADHSSPANHSSPAKRPENSNPPQAVEVPGSAKSPEISKPTQAVDVPRPDKRPKRSKPQAVDVPRPTKHPKRSNPPQPVDILQTANLQPVSNAQSSSPAVLSEPNEVLKRNLLAMNNWILAVNNWIISEGLEVGNQSNENE</sequence>
<evidence type="ECO:0000313" key="2">
    <source>
        <dbReference type="Proteomes" id="UP001152531"/>
    </source>
</evidence>
<proteinExistence type="predicted"/>
<dbReference type="Proteomes" id="UP001152531">
    <property type="component" value="Unassembled WGS sequence"/>
</dbReference>
<evidence type="ECO:0000313" key="1">
    <source>
        <dbReference type="EMBL" id="CAH6722967.1"/>
    </source>
</evidence>